<dbReference type="EMBL" id="CM023475">
    <property type="protein sequence ID" value="KAH7945902.1"/>
    <property type="molecule type" value="Genomic_DNA"/>
</dbReference>
<dbReference type="Proteomes" id="UP000821865">
    <property type="component" value="Chromosome 6"/>
</dbReference>
<name>A0ACB8CM22_DERSI</name>
<comment type="caution">
    <text evidence="1">The sequence shown here is derived from an EMBL/GenBank/DDBJ whole genome shotgun (WGS) entry which is preliminary data.</text>
</comment>
<evidence type="ECO:0000313" key="1">
    <source>
        <dbReference type="EMBL" id="KAH7945902.1"/>
    </source>
</evidence>
<protein>
    <submittedName>
        <fullName evidence="1">Uncharacterized protein</fullName>
    </submittedName>
</protein>
<evidence type="ECO:0000313" key="2">
    <source>
        <dbReference type="Proteomes" id="UP000821865"/>
    </source>
</evidence>
<sequence>MTSVGGGPASSPFLFKMESPAASTSLSTPFPNTVTQSWIIALFGFLLLVAVTVFVLLLVKDARSGSSADEGNRKSEKTFDFELARASEGYIYEPTSAESDVELLTRPRSIESSVAGDTDYAPSHAPSWASTTEQSNSSCTSGRSSRASSYDDPVYNEVDFVSAVARAAQNAGFQVIGSVISTTTPTPDQGAKRSFHEREHNQQTQKASNLPINTSKTLTHQMKNNETHPQNQLFPLSLPSQRTLGDQRPQHDENNQPMLSNDGAPYKPPSFHIYHDPPHLVTPPGSGRKQWRAVSRDGEVSAQVIR</sequence>
<accession>A0ACB8CM22</accession>
<keyword evidence="2" id="KW-1185">Reference proteome</keyword>
<proteinExistence type="predicted"/>
<organism evidence="1 2">
    <name type="scientific">Dermacentor silvarum</name>
    <name type="common">Tick</name>
    <dbReference type="NCBI Taxonomy" id="543639"/>
    <lineage>
        <taxon>Eukaryota</taxon>
        <taxon>Metazoa</taxon>
        <taxon>Ecdysozoa</taxon>
        <taxon>Arthropoda</taxon>
        <taxon>Chelicerata</taxon>
        <taxon>Arachnida</taxon>
        <taxon>Acari</taxon>
        <taxon>Parasitiformes</taxon>
        <taxon>Ixodida</taxon>
        <taxon>Ixodoidea</taxon>
        <taxon>Ixodidae</taxon>
        <taxon>Rhipicephalinae</taxon>
        <taxon>Dermacentor</taxon>
    </lineage>
</organism>
<gene>
    <name evidence="1" type="ORF">HPB49_016959</name>
</gene>
<reference evidence="1" key="1">
    <citation type="submission" date="2020-05" db="EMBL/GenBank/DDBJ databases">
        <title>Large-scale comparative analyses of tick genomes elucidate their genetic diversity and vector capacities.</title>
        <authorList>
            <person name="Jia N."/>
            <person name="Wang J."/>
            <person name="Shi W."/>
            <person name="Du L."/>
            <person name="Sun Y."/>
            <person name="Zhan W."/>
            <person name="Jiang J."/>
            <person name="Wang Q."/>
            <person name="Zhang B."/>
            <person name="Ji P."/>
            <person name="Sakyi L.B."/>
            <person name="Cui X."/>
            <person name="Yuan T."/>
            <person name="Jiang B."/>
            <person name="Yang W."/>
            <person name="Lam T.T.-Y."/>
            <person name="Chang Q."/>
            <person name="Ding S."/>
            <person name="Wang X."/>
            <person name="Zhu J."/>
            <person name="Ruan X."/>
            <person name="Zhao L."/>
            <person name="Wei J."/>
            <person name="Que T."/>
            <person name="Du C."/>
            <person name="Cheng J."/>
            <person name="Dai P."/>
            <person name="Han X."/>
            <person name="Huang E."/>
            <person name="Gao Y."/>
            <person name="Liu J."/>
            <person name="Shao H."/>
            <person name="Ye R."/>
            <person name="Li L."/>
            <person name="Wei W."/>
            <person name="Wang X."/>
            <person name="Wang C."/>
            <person name="Yang T."/>
            <person name="Huo Q."/>
            <person name="Li W."/>
            <person name="Guo W."/>
            <person name="Chen H."/>
            <person name="Zhou L."/>
            <person name="Ni X."/>
            <person name="Tian J."/>
            <person name="Zhou Y."/>
            <person name="Sheng Y."/>
            <person name="Liu T."/>
            <person name="Pan Y."/>
            <person name="Xia L."/>
            <person name="Li J."/>
            <person name="Zhao F."/>
            <person name="Cao W."/>
        </authorList>
    </citation>
    <scope>NUCLEOTIDE SEQUENCE</scope>
    <source>
        <strain evidence="1">Dsil-2018</strain>
    </source>
</reference>